<name>A0ABQ1EKW4_9BACL</name>
<gene>
    <name evidence="1" type="ORF">GCM10008018_21630</name>
</gene>
<keyword evidence="2" id="KW-1185">Reference proteome</keyword>
<evidence type="ECO:0000313" key="1">
    <source>
        <dbReference type="EMBL" id="GFZ75948.1"/>
    </source>
</evidence>
<sequence length="154" mass="17132">MKDFPRHTDNDWYVSLRDARTLFGLEQTVPDNANIFYLYEKDYKVELGTLSDPISGGHINLQAFLYEWLSPSEKAAGRIPMLMSLEVDGDHGGDSLISLEDAVVSGSNRGPDAVTSLFRLTASRPLPPGQHQVDVVVSVGERIVWKQTISVKEE</sequence>
<comment type="caution">
    <text evidence="1">The sequence shown here is derived from an EMBL/GenBank/DDBJ whole genome shotgun (WGS) entry which is preliminary data.</text>
</comment>
<dbReference type="EMBL" id="BMHE01000008">
    <property type="protein sequence ID" value="GFZ75948.1"/>
    <property type="molecule type" value="Genomic_DNA"/>
</dbReference>
<reference evidence="2" key="1">
    <citation type="journal article" date="2019" name="Int. J. Syst. Evol. Microbiol.">
        <title>The Global Catalogue of Microorganisms (GCM) 10K type strain sequencing project: providing services to taxonomists for standard genome sequencing and annotation.</title>
        <authorList>
            <consortium name="The Broad Institute Genomics Platform"/>
            <consortium name="The Broad Institute Genome Sequencing Center for Infectious Disease"/>
            <person name="Wu L."/>
            <person name="Ma J."/>
        </authorList>
    </citation>
    <scope>NUCLEOTIDE SEQUENCE [LARGE SCALE GENOMIC DNA]</scope>
    <source>
        <strain evidence="2">CGMCC 1.15043</strain>
    </source>
</reference>
<proteinExistence type="predicted"/>
<accession>A0ABQ1EKW4</accession>
<protein>
    <submittedName>
        <fullName evidence="1">Uncharacterized protein</fullName>
    </submittedName>
</protein>
<organism evidence="1 2">
    <name type="scientific">Paenibacillus marchantiophytorum</name>
    <dbReference type="NCBI Taxonomy" id="1619310"/>
    <lineage>
        <taxon>Bacteria</taxon>
        <taxon>Bacillati</taxon>
        <taxon>Bacillota</taxon>
        <taxon>Bacilli</taxon>
        <taxon>Bacillales</taxon>
        <taxon>Paenibacillaceae</taxon>
        <taxon>Paenibacillus</taxon>
    </lineage>
</organism>
<evidence type="ECO:0000313" key="2">
    <source>
        <dbReference type="Proteomes" id="UP000615455"/>
    </source>
</evidence>
<dbReference type="Proteomes" id="UP000615455">
    <property type="component" value="Unassembled WGS sequence"/>
</dbReference>